<keyword evidence="2" id="KW-0378">Hydrolase</keyword>
<evidence type="ECO:0000256" key="2">
    <source>
        <dbReference type="ARBA" id="ARBA00022801"/>
    </source>
</evidence>
<evidence type="ECO:0000256" key="4">
    <source>
        <dbReference type="ARBA" id="ARBA00022840"/>
    </source>
</evidence>
<proteinExistence type="predicted"/>
<gene>
    <name evidence="6" type="ORF">AAHA92_13871</name>
</gene>
<keyword evidence="1" id="KW-0547">Nucleotide-binding</keyword>
<evidence type="ECO:0000313" key="6">
    <source>
        <dbReference type="EMBL" id="KAL1553163.1"/>
    </source>
</evidence>
<dbReference type="Gene3D" id="3.40.50.300">
    <property type="entry name" value="P-loop containing nucleotide triphosphate hydrolases"/>
    <property type="match status" value="1"/>
</dbReference>
<keyword evidence="4" id="KW-0067">ATP-binding</keyword>
<reference evidence="6 7" key="1">
    <citation type="submission" date="2024-06" db="EMBL/GenBank/DDBJ databases">
        <title>A chromosome level genome sequence of Diviner's sage (Salvia divinorum).</title>
        <authorList>
            <person name="Ford S.A."/>
            <person name="Ro D.-K."/>
            <person name="Ness R.W."/>
            <person name="Phillips M.A."/>
        </authorList>
    </citation>
    <scope>NUCLEOTIDE SEQUENCE [LARGE SCALE GENOMIC DNA]</scope>
    <source>
        <strain evidence="6">SAF-2024a</strain>
        <tissue evidence="6">Leaf</tissue>
    </source>
</reference>
<evidence type="ECO:0000259" key="5">
    <source>
        <dbReference type="Pfam" id="PF00270"/>
    </source>
</evidence>
<dbReference type="Pfam" id="PF00270">
    <property type="entry name" value="DEAD"/>
    <property type="match status" value="1"/>
</dbReference>
<feature type="domain" description="DEAD/DEAH-box helicase" evidence="5">
    <location>
        <begin position="302"/>
        <end position="390"/>
    </location>
</feature>
<dbReference type="SUPFAM" id="SSF52540">
    <property type="entry name" value="P-loop containing nucleoside triphosphate hydrolases"/>
    <property type="match status" value="1"/>
</dbReference>
<dbReference type="GO" id="GO:0004386">
    <property type="term" value="F:helicase activity"/>
    <property type="evidence" value="ECO:0007669"/>
    <property type="project" value="UniProtKB-KW"/>
</dbReference>
<keyword evidence="3" id="KW-0347">Helicase</keyword>
<dbReference type="AlphaFoldDB" id="A0ABD1HD44"/>
<dbReference type="PANTHER" id="PTHR47960">
    <property type="entry name" value="DEAD-BOX ATP-DEPENDENT RNA HELICASE 50"/>
    <property type="match status" value="1"/>
</dbReference>
<organism evidence="6 7">
    <name type="scientific">Salvia divinorum</name>
    <name type="common">Maria pastora</name>
    <name type="synonym">Diviner's sage</name>
    <dbReference type="NCBI Taxonomy" id="28513"/>
    <lineage>
        <taxon>Eukaryota</taxon>
        <taxon>Viridiplantae</taxon>
        <taxon>Streptophyta</taxon>
        <taxon>Embryophyta</taxon>
        <taxon>Tracheophyta</taxon>
        <taxon>Spermatophyta</taxon>
        <taxon>Magnoliopsida</taxon>
        <taxon>eudicotyledons</taxon>
        <taxon>Gunneridae</taxon>
        <taxon>Pentapetalae</taxon>
        <taxon>asterids</taxon>
        <taxon>lamiids</taxon>
        <taxon>Lamiales</taxon>
        <taxon>Lamiaceae</taxon>
        <taxon>Nepetoideae</taxon>
        <taxon>Mentheae</taxon>
        <taxon>Salviinae</taxon>
        <taxon>Salvia</taxon>
        <taxon>Salvia subgen. Calosphace</taxon>
    </lineage>
</organism>
<evidence type="ECO:0000256" key="1">
    <source>
        <dbReference type="ARBA" id="ARBA00022741"/>
    </source>
</evidence>
<dbReference type="GO" id="GO:0016787">
    <property type="term" value="F:hydrolase activity"/>
    <property type="evidence" value="ECO:0007669"/>
    <property type="project" value="UniProtKB-KW"/>
</dbReference>
<keyword evidence="7" id="KW-1185">Reference proteome</keyword>
<sequence length="427" mass="46758">MIVDTEDGSVWEAAFLENAVYSSSRKHEIVEPESPEDGSLWEGGLLDSAVYSSSLKHEIVKPGRPENGLKEDGSLWEGGLLDSAVYSSSLKLEIVKPGRPENGLKEDGSLWEGGDNAVYSSIRKHEIVEPESPENGLKEDGSLCEGGLLDNAVYSSSQKHEIVEPESPENGLKELVRSVGIVGPKIAIDLGKPAWRVIKWDSSNNSWEELVADRDEGCPSKFLVMCLNSLQDALHEDKTYSSEVGRPYFANSWGFDFWSCYVKGIDVLDTDGADSKNEKIAWVTSTAAASITSREEEDEDVSINSPFLLYLVPSQEKACKVVEVCKTLEEFGLGTLFFHSGVSIDLQIQSLKSSEPEFIISTPETLLKLLSLKAIDISELPFLVIDGLEAPVEGTYLNAVKSVRQFISGNTQTVIFCDQMNTSSQSG</sequence>
<dbReference type="Proteomes" id="UP001567538">
    <property type="component" value="Unassembled WGS sequence"/>
</dbReference>
<evidence type="ECO:0000313" key="7">
    <source>
        <dbReference type="Proteomes" id="UP001567538"/>
    </source>
</evidence>
<dbReference type="InterPro" id="IPR011545">
    <property type="entry name" value="DEAD/DEAH_box_helicase_dom"/>
</dbReference>
<comment type="caution">
    <text evidence="6">The sequence shown here is derived from an EMBL/GenBank/DDBJ whole genome shotgun (WGS) entry which is preliminary data.</text>
</comment>
<evidence type="ECO:0000256" key="3">
    <source>
        <dbReference type="ARBA" id="ARBA00022806"/>
    </source>
</evidence>
<dbReference type="GO" id="GO:0005524">
    <property type="term" value="F:ATP binding"/>
    <property type="evidence" value="ECO:0007669"/>
    <property type="project" value="UniProtKB-KW"/>
</dbReference>
<accession>A0ABD1HD44</accession>
<dbReference type="EMBL" id="JBEAFC010000006">
    <property type="protein sequence ID" value="KAL1553163.1"/>
    <property type="molecule type" value="Genomic_DNA"/>
</dbReference>
<dbReference type="InterPro" id="IPR027417">
    <property type="entry name" value="P-loop_NTPase"/>
</dbReference>
<name>A0ABD1HD44_SALDI</name>
<protein>
    <recommendedName>
        <fullName evidence="5">DEAD/DEAH-box helicase domain-containing protein</fullName>
    </recommendedName>
</protein>